<dbReference type="EMBL" id="QUTB01006250">
    <property type="protein sequence ID" value="RHY50937.1"/>
    <property type="molecule type" value="Genomic_DNA"/>
</dbReference>
<dbReference type="Proteomes" id="UP000265427">
    <property type="component" value="Unassembled WGS sequence"/>
</dbReference>
<evidence type="ECO:0000313" key="12">
    <source>
        <dbReference type="Proteomes" id="UP000266196"/>
    </source>
</evidence>
<evidence type="ECO:0000313" key="13">
    <source>
        <dbReference type="Proteomes" id="UP000266239"/>
    </source>
</evidence>
<sequence>MAETQPRALKTYITWTEDLEVELLREVSRIEPFAADHGDLLQRWKLVASGLSAHEPKLNYRGAREHVDAMLKQFKQEDKVQQLSSGTDEDVTDKESEKKKVLESTGDKLCREAEIRVAKRSKSLSSSRLSTGSSQDDSVESSLNDLLEFEKQRHEDYHKYRMERLKFDNEEQRLRRLQSTQLENLVGVMMQFMGNQQK</sequence>
<proteinExistence type="predicted"/>
<dbReference type="VEuPathDB" id="FungiDB:H257_19019"/>
<dbReference type="Proteomes" id="UP000266643">
    <property type="component" value="Unassembled WGS sequence"/>
</dbReference>
<accession>A0A397BII9</accession>
<gene>
    <name evidence="2" type="ORF">DYB25_011901</name>
    <name evidence="7" type="ORF">DYB26_008122</name>
    <name evidence="9" type="ORF">DYB28_003073</name>
    <name evidence="6" type="ORF">DYB30_007551</name>
    <name evidence="8" type="ORF">DYB31_008865</name>
    <name evidence="4" type="ORF">DYB34_007263</name>
    <name evidence="3" type="ORF">DYB36_011161</name>
    <name evidence="5" type="ORF">DYB38_012498</name>
</gene>
<dbReference type="Proteomes" id="UP000283543">
    <property type="component" value="Unassembled WGS sequence"/>
</dbReference>
<evidence type="ECO:0000313" key="11">
    <source>
        <dbReference type="Proteomes" id="UP000265716"/>
    </source>
</evidence>
<evidence type="ECO:0000313" key="9">
    <source>
        <dbReference type="EMBL" id="RLO08644.1"/>
    </source>
</evidence>
<comment type="caution">
    <text evidence="3">The sequence shown here is derived from an EMBL/GenBank/DDBJ whole genome shotgun (WGS) entry which is preliminary data.</text>
</comment>
<dbReference type="Proteomes" id="UP000265716">
    <property type="component" value="Unassembled WGS sequence"/>
</dbReference>
<evidence type="ECO:0000313" key="16">
    <source>
        <dbReference type="Proteomes" id="UP000283543"/>
    </source>
</evidence>
<dbReference type="AlphaFoldDB" id="A0A397BII9"/>
<evidence type="ECO:0000313" key="4">
    <source>
        <dbReference type="EMBL" id="RHY50937.1"/>
    </source>
</evidence>
<evidence type="ECO:0000313" key="7">
    <source>
        <dbReference type="EMBL" id="RHY85553.1"/>
    </source>
</evidence>
<dbReference type="EMBL" id="QUTC01005325">
    <property type="protein sequence ID" value="RHY58805.1"/>
    <property type="molecule type" value="Genomic_DNA"/>
</dbReference>
<evidence type="ECO:0000313" key="5">
    <source>
        <dbReference type="EMBL" id="RHY58805.1"/>
    </source>
</evidence>
<feature type="region of interest" description="Disordered" evidence="1">
    <location>
        <begin position="121"/>
        <end position="141"/>
    </location>
</feature>
<dbReference type="Proteomes" id="UP000266239">
    <property type="component" value="Unassembled WGS sequence"/>
</dbReference>
<organism evidence="3 10">
    <name type="scientific">Aphanomyces astaci</name>
    <name type="common">Crayfish plague agent</name>
    <dbReference type="NCBI Taxonomy" id="112090"/>
    <lineage>
        <taxon>Eukaryota</taxon>
        <taxon>Sar</taxon>
        <taxon>Stramenopiles</taxon>
        <taxon>Oomycota</taxon>
        <taxon>Saprolegniomycetes</taxon>
        <taxon>Saprolegniales</taxon>
        <taxon>Verrucalvaceae</taxon>
        <taxon>Aphanomyces</taxon>
    </lineage>
</organism>
<evidence type="ECO:0000313" key="15">
    <source>
        <dbReference type="Proteomes" id="UP000275652"/>
    </source>
</evidence>
<feature type="compositionally biased region" description="Basic and acidic residues" evidence="1">
    <location>
        <begin position="93"/>
        <end position="103"/>
    </location>
</feature>
<dbReference type="EMBL" id="QUTD01003700">
    <property type="protein sequence ID" value="RHY71688.1"/>
    <property type="molecule type" value="Genomic_DNA"/>
</dbReference>
<evidence type="ECO:0000313" key="3">
    <source>
        <dbReference type="EMBL" id="RHY20758.1"/>
    </source>
</evidence>
<evidence type="ECO:0000313" key="2">
    <source>
        <dbReference type="EMBL" id="RHY18055.1"/>
    </source>
</evidence>
<evidence type="ECO:0000313" key="14">
    <source>
        <dbReference type="Proteomes" id="UP000266643"/>
    </source>
</evidence>
<dbReference type="Proteomes" id="UP000286510">
    <property type="component" value="Unassembled WGS sequence"/>
</dbReference>
<dbReference type="Proteomes" id="UP000266196">
    <property type="component" value="Unassembled WGS sequence"/>
</dbReference>
<dbReference type="EMBL" id="QUSZ01002828">
    <property type="protein sequence ID" value="RHY20758.1"/>
    <property type="molecule type" value="Genomic_DNA"/>
</dbReference>
<dbReference type="EMBL" id="QUTI01021323">
    <property type="protein sequence ID" value="RLO08644.1"/>
    <property type="molecule type" value="Genomic_DNA"/>
</dbReference>
<protein>
    <submittedName>
        <fullName evidence="3">Uncharacterized protein</fullName>
    </submittedName>
</protein>
<evidence type="ECO:0000313" key="17">
    <source>
        <dbReference type="Proteomes" id="UP000286510"/>
    </source>
</evidence>
<evidence type="ECO:0000313" key="8">
    <source>
        <dbReference type="EMBL" id="RHZ12249.1"/>
    </source>
</evidence>
<evidence type="ECO:0000256" key="1">
    <source>
        <dbReference type="SAM" id="MobiDB-lite"/>
    </source>
</evidence>
<evidence type="ECO:0000313" key="10">
    <source>
        <dbReference type="Proteomes" id="UP000265427"/>
    </source>
</evidence>
<dbReference type="EMBL" id="QUTF01024106">
    <property type="protein sequence ID" value="RHY85553.1"/>
    <property type="molecule type" value="Genomic_DNA"/>
</dbReference>
<reference evidence="10 11" key="2">
    <citation type="submission" date="2018-08" db="EMBL/GenBank/DDBJ databases">
        <title>Aphanomyces genome sequencing and annotation.</title>
        <authorList>
            <person name="Minardi D."/>
            <person name="Oidtmann B."/>
            <person name="Van Der Giezen M."/>
            <person name="Studholme D.J."/>
        </authorList>
    </citation>
    <scope>NUCLEOTIDE SEQUENCE [LARGE SCALE GENOMIC DNA]</scope>
    <source>
        <strain evidence="8 12">197901</strain>
        <strain evidence="6 14">D2</strain>
        <strain evidence="7 17">FDL457</strain>
        <strain evidence="3 10">Kv</strain>
        <strain evidence="5 11">SA</strain>
        <strain evidence="4 16">Si</strain>
        <strain evidence="2 13">Yx</strain>
    </source>
</reference>
<feature type="region of interest" description="Disordered" evidence="1">
    <location>
        <begin position="78"/>
        <end position="103"/>
    </location>
</feature>
<reference evidence="9 15" key="1">
    <citation type="journal article" date="2018" name="J. Invertebr. Pathol.">
        <title>New genotyping method for the causative agent of crayfish plague (Aphanomyces astaci) based on whole genome data.</title>
        <authorList>
            <person name="Minardi D."/>
            <person name="Studholme D.J."/>
            <person name="van der Giezen M."/>
            <person name="Pretto T."/>
            <person name="Oidtmann B."/>
        </authorList>
    </citation>
    <scope>NUCLEOTIDE SEQUENCE [LARGE SCALE GENOMIC DNA]</scope>
    <source>
        <strain evidence="9 15">KB13</strain>
    </source>
</reference>
<evidence type="ECO:0000313" key="6">
    <source>
        <dbReference type="EMBL" id="RHY71688.1"/>
    </source>
</evidence>
<dbReference type="Proteomes" id="UP000275652">
    <property type="component" value="Unassembled WGS sequence"/>
</dbReference>
<dbReference type="EMBL" id="QUTE01010776">
    <property type="protein sequence ID" value="RHZ12249.1"/>
    <property type="molecule type" value="Genomic_DNA"/>
</dbReference>
<feature type="compositionally biased region" description="Low complexity" evidence="1">
    <location>
        <begin position="123"/>
        <end position="136"/>
    </location>
</feature>
<name>A0A397BII9_APHAT</name>
<dbReference type="EMBL" id="QUTA01004881">
    <property type="protein sequence ID" value="RHY18055.1"/>
    <property type="molecule type" value="Genomic_DNA"/>
</dbReference>